<keyword evidence="2" id="KW-1185">Reference proteome</keyword>
<comment type="caution">
    <text evidence="1">The sequence shown here is derived from an EMBL/GenBank/DDBJ whole genome shotgun (WGS) entry which is preliminary data.</text>
</comment>
<sequence>MEMIEEEEEYWWWWWWWAWMCPLALKQSHSISGSSTELSAKATTAETTASATGETLIPADQSTIVITTAWTLEPMAL</sequence>
<dbReference type="Proteomes" id="UP001062846">
    <property type="component" value="Chromosome 8"/>
</dbReference>
<name>A0ACC0MJD6_RHOML</name>
<proteinExistence type="predicted"/>
<organism evidence="1 2">
    <name type="scientific">Rhododendron molle</name>
    <name type="common">Chinese azalea</name>
    <name type="synonym">Azalea mollis</name>
    <dbReference type="NCBI Taxonomy" id="49168"/>
    <lineage>
        <taxon>Eukaryota</taxon>
        <taxon>Viridiplantae</taxon>
        <taxon>Streptophyta</taxon>
        <taxon>Embryophyta</taxon>
        <taxon>Tracheophyta</taxon>
        <taxon>Spermatophyta</taxon>
        <taxon>Magnoliopsida</taxon>
        <taxon>eudicotyledons</taxon>
        <taxon>Gunneridae</taxon>
        <taxon>Pentapetalae</taxon>
        <taxon>asterids</taxon>
        <taxon>Ericales</taxon>
        <taxon>Ericaceae</taxon>
        <taxon>Ericoideae</taxon>
        <taxon>Rhodoreae</taxon>
        <taxon>Rhododendron</taxon>
    </lineage>
</organism>
<evidence type="ECO:0000313" key="2">
    <source>
        <dbReference type="Proteomes" id="UP001062846"/>
    </source>
</evidence>
<reference evidence="1" key="1">
    <citation type="submission" date="2022-02" db="EMBL/GenBank/DDBJ databases">
        <title>Plant Genome Project.</title>
        <authorList>
            <person name="Zhang R.-G."/>
        </authorList>
    </citation>
    <scope>NUCLEOTIDE SEQUENCE</scope>
    <source>
        <strain evidence="1">AT1</strain>
    </source>
</reference>
<evidence type="ECO:0000313" key="1">
    <source>
        <dbReference type="EMBL" id="KAI8540617.1"/>
    </source>
</evidence>
<accession>A0ACC0MJD6</accession>
<dbReference type="EMBL" id="CM046395">
    <property type="protein sequence ID" value="KAI8540617.1"/>
    <property type="molecule type" value="Genomic_DNA"/>
</dbReference>
<protein>
    <submittedName>
        <fullName evidence="1">Uncharacterized protein</fullName>
    </submittedName>
</protein>
<gene>
    <name evidence="1" type="ORF">RHMOL_Rhmol08G0000400</name>
</gene>